<comment type="caution">
    <text evidence="11">The sequence shown here is derived from an EMBL/GenBank/DDBJ whole genome shotgun (WGS) entry which is preliminary data.</text>
</comment>
<evidence type="ECO:0000256" key="8">
    <source>
        <dbReference type="ARBA" id="ARBA00024202"/>
    </source>
</evidence>
<evidence type="ECO:0000313" key="11">
    <source>
        <dbReference type="EMBL" id="GAA4492295.1"/>
    </source>
</evidence>
<comment type="subcellular location">
    <subcellularLocation>
        <location evidence="1">Cell inner membrane</location>
        <topology evidence="1">Multi-pass membrane protein</topology>
    </subcellularLocation>
    <subcellularLocation>
        <location evidence="9">Cell membrane</location>
        <topology evidence="9">Multi-pass membrane protein</topology>
    </subcellularLocation>
</comment>
<dbReference type="Gene3D" id="1.10.3720.10">
    <property type="entry name" value="MetI-like"/>
    <property type="match status" value="1"/>
</dbReference>
<gene>
    <name evidence="11" type="ORF">GCM10023095_00550</name>
</gene>
<evidence type="ECO:0000259" key="10">
    <source>
        <dbReference type="PROSITE" id="PS50928"/>
    </source>
</evidence>
<dbReference type="Proteomes" id="UP001501321">
    <property type="component" value="Unassembled WGS sequence"/>
</dbReference>
<keyword evidence="6 9" id="KW-1133">Transmembrane helix</keyword>
<dbReference type="SUPFAM" id="SSF161098">
    <property type="entry name" value="MetI-like"/>
    <property type="match status" value="1"/>
</dbReference>
<reference evidence="12" key="1">
    <citation type="journal article" date="2019" name="Int. J. Syst. Evol. Microbiol.">
        <title>The Global Catalogue of Microorganisms (GCM) 10K type strain sequencing project: providing services to taxonomists for standard genome sequencing and annotation.</title>
        <authorList>
            <consortium name="The Broad Institute Genomics Platform"/>
            <consortium name="The Broad Institute Genome Sequencing Center for Infectious Disease"/>
            <person name="Wu L."/>
            <person name="Ma J."/>
        </authorList>
    </citation>
    <scope>NUCLEOTIDE SEQUENCE [LARGE SCALE GENOMIC DNA]</scope>
    <source>
        <strain evidence="12">JCM 32226</strain>
    </source>
</reference>
<dbReference type="EMBL" id="BAABFC010000001">
    <property type="protein sequence ID" value="GAA4492295.1"/>
    <property type="molecule type" value="Genomic_DNA"/>
</dbReference>
<keyword evidence="3" id="KW-1003">Cell membrane</keyword>
<dbReference type="RefSeq" id="WP_345008886.1">
    <property type="nucleotide sequence ID" value="NZ_BAABFC010000001.1"/>
</dbReference>
<feature type="transmembrane region" description="Helical" evidence="9">
    <location>
        <begin position="80"/>
        <end position="99"/>
    </location>
</feature>
<evidence type="ECO:0000256" key="1">
    <source>
        <dbReference type="ARBA" id="ARBA00004429"/>
    </source>
</evidence>
<feature type="transmembrane region" description="Helical" evidence="9">
    <location>
        <begin position="177"/>
        <end position="200"/>
    </location>
</feature>
<feature type="domain" description="ABC transmembrane type-1" evidence="10">
    <location>
        <begin position="72"/>
        <end position="300"/>
    </location>
</feature>
<evidence type="ECO:0000256" key="3">
    <source>
        <dbReference type="ARBA" id="ARBA00022475"/>
    </source>
</evidence>
<dbReference type="CDD" id="cd06261">
    <property type="entry name" value="TM_PBP2"/>
    <property type="match status" value="1"/>
</dbReference>
<organism evidence="11 12">
    <name type="scientific">Pseudaeromonas paramecii</name>
    <dbReference type="NCBI Taxonomy" id="2138166"/>
    <lineage>
        <taxon>Bacteria</taxon>
        <taxon>Pseudomonadati</taxon>
        <taxon>Pseudomonadota</taxon>
        <taxon>Gammaproteobacteria</taxon>
        <taxon>Aeromonadales</taxon>
        <taxon>Aeromonadaceae</taxon>
        <taxon>Pseudaeromonas</taxon>
    </lineage>
</organism>
<evidence type="ECO:0000256" key="2">
    <source>
        <dbReference type="ARBA" id="ARBA00022448"/>
    </source>
</evidence>
<name>A0ABP8PVY4_9GAMM</name>
<feature type="transmembrane region" description="Helical" evidence="9">
    <location>
        <begin position="239"/>
        <end position="264"/>
    </location>
</feature>
<evidence type="ECO:0000256" key="7">
    <source>
        <dbReference type="ARBA" id="ARBA00023136"/>
    </source>
</evidence>
<keyword evidence="12" id="KW-1185">Reference proteome</keyword>
<keyword evidence="7 9" id="KW-0472">Membrane</keyword>
<keyword evidence="4" id="KW-0997">Cell inner membrane</keyword>
<dbReference type="PANTHER" id="PTHR43163">
    <property type="entry name" value="DIPEPTIDE TRANSPORT SYSTEM PERMEASE PROTEIN DPPB-RELATED"/>
    <property type="match status" value="1"/>
</dbReference>
<feature type="transmembrane region" description="Helical" evidence="9">
    <location>
        <begin position="284"/>
        <end position="308"/>
    </location>
</feature>
<comment type="similarity">
    <text evidence="8">Belongs to the binding-protein-dependent transport system permease family. OppBC subfamily.</text>
</comment>
<sequence length="320" mass="35223">MLNYIMRRLNLLLFTLLMLSLLAYCIDVTLVNPRADGLVGGYFRFLARLLEGDLGFSSSSNQPVAELIRLHLPATVELCLAALLLAMLMGITLGTLAALNQGRWVDRIILGLSLLGYSMPAYWLGMLLIMTLSMDLGWLPSSGQLSLLYEVKPVTGFTLMDTWLSHSPYREAAFRDALAHLLLPAVVLAIVPTTEVIRLVRGAMINVLKQNYIKAAFSRGLSAPRVMFKHGLRNALPPIVPMLSLQFGSLVTAAVITEVVFSWPGMGRWLVNSIQARDYAAIEGGVLVIACFLVVVNLLSESLTTLLYPAKRKDLYGQED</sequence>
<keyword evidence="2 9" id="KW-0813">Transport</keyword>
<accession>A0ABP8PVY4</accession>
<dbReference type="PROSITE" id="PS50928">
    <property type="entry name" value="ABC_TM1"/>
    <property type="match status" value="1"/>
</dbReference>
<evidence type="ECO:0000256" key="5">
    <source>
        <dbReference type="ARBA" id="ARBA00022692"/>
    </source>
</evidence>
<evidence type="ECO:0000256" key="4">
    <source>
        <dbReference type="ARBA" id="ARBA00022519"/>
    </source>
</evidence>
<proteinExistence type="inferred from homology"/>
<protein>
    <submittedName>
        <fullName evidence="11">ABC transporter permease subunit</fullName>
    </submittedName>
</protein>
<evidence type="ECO:0000313" key="12">
    <source>
        <dbReference type="Proteomes" id="UP001501321"/>
    </source>
</evidence>
<dbReference type="InterPro" id="IPR000515">
    <property type="entry name" value="MetI-like"/>
</dbReference>
<evidence type="ECO:0000256" key="9">
    <source>
        <dbReference type="RuleBase" id="RU363032"/>
    </source>
</evidence>
<dbReference type="InterPro" id="IPR035906">
    <property type="entry name" value="MetI-like_sf"/>
</dbReference>
<dbReference type="Pfam" id="PF00528">
    <property type="entry name" value="BPD_transp_1"/>
    <property type="match status" value="1"/>
</dbReference>
<keyword evidence="5 9" id="KW-0812">Transmembrane</keyword>
<dbReference type="PANTHER" id="PTHR43163:SF4">
    <property type="entry name" value="PUTRESCINE EXPORT SYSTEM PERMEASE PROTEIN SAPB"/>
    <property type="match status" value="1"/>
</dbReference>
<evidence type="ECO:0000256" key="6">
    <source>
        <dbReference type="ARBA" id="ARBA00022989"/>
    </source>
</evidence>